<dbReference type="PANTHER" id="PTHR30625:SF11">
    <property type="entry name" value="MOTA_TOLQ_EXBB PROTON CHANNEL DOMAIN-CONTAINING PROTEIN"/>
    <property type="match status" value="1"/>
</dbReference>
<keyword evidence="5 7" id="KW-0472">Membrane</keyword>
<evidence type="ECO:0000256" key="3">
    <source>
        <dbReference type="ARBA" id="ARBA00022692"/>
    </source>
</evidence>
<dbReference type="AlphaFoldDB" id="A0A934S3C6"/>
<evidence type="ECO:0000256" key="2">
    <source>
        <dbReference type="ARBA" id="ARBA00022475"/>
    </source>
</evidence>
<keyword evidence="3 7" id="KW-0812">Transmembrane</keyword>
<comment type="similarity">
    <text evidence="6">Belongs to the exbB/tolQ family.</text>
</comment>
<evidence type="ECO:0000313" key="10">
    <source>
        <dbReference type="EMBL" id="MBK1879916.1"/>
    </source>
</evidence>
<evidence type="ECO:0000256" key="1">
    <source>
        <dbReference type="ARBA" id="ARBA00004651"/>
    </source>
</evidence>
<keyword evidence="11" id="KW-1185">Reference proteome</keyword>
<evidence type="ECO:0000256" key="7">
    <source>
        <dbReference type="SAM" id="Phobius"/>
    </source>
</evidence>
<dbReference type="Pfam" id="PF01618">
    <property type="entry name" value="MotA_ExbB"/>
    <property type="match status" value="1"/>
</dbReference>
<organism evidence="10 11">
    <name type="scientific">Pelagicoccus mobilis</name>
    <dbReference type="NCBI Taxonomy" id="415221"/>
    <lineage>
        <taxon>Bacteria</taxon>
        <taxon>Pseudomonadati</taxon>
        <taxon>Verrucomicrobiota</taxon>
        <taxon>Opitutia</taxon>
        <taxon>Puniceicoccales</taxon>
        <taxon>Pelagicoccaceae</taxon>
        <taxon>Pelagicoccus</taxon>
    </lineage>
</organism>
<dbReference type="InterPro" id="IPR002898">
    <property type="entry name" value="MotA_ExbB_proton_chnl"/>
</dbReference>
<feature type="transmembrane region" description="Helical" evidence="7">
    <location>
        <begin position="276"/>
        <end position="296"/>
    </location>
</feature>
<feature type="domain" description="MotA/TolQ/ExbB proton channel" evidence="9">
    <location>
        <begin position="338"/>
        <end position="455"/>
    </location>
</feature>
<dbReference type="EMBL" id="JAENIL010000063">
    <property type="protein sequence ID" value="MBK1879916.1"/>
    <property type="molecule type" value="Genomic_DNA"/>
</dbReference>
<feature type="chain" id="PRO_5037780853" evidence="8">
    <location>
        <begin position="33"/>
        <end position="473"/>
    </location>
</feature>
<keyword evidence="8" id="KW-0732">Signal</keyword>
<evidence type="ECO:0000256" key="5">
    <source>
        <dbReference type="ARBA" id="ARBA00023136"/>
    </source>
</evidence>
<keyword evidence="2" id="KW-1003">Cell membrane</keyword>
<dbReference type="GO" id="GO:0005886">
    <property type="term" value="C:plasma membrane"/>
    <property type="evidence" value="ECO:0007669"/>
    <property type="project" value="UniProtKB-SubCell"/>
</dbReference>
<evidence type="ECO:0000256" key="8">
    <source>
        <dbReference type="SAM" id="SignalP"/>
    </source>
</evidence>
<gene>
    <name evidence="10" type="ORF">JIN87_23730</name>
</gene>
<keyword evidence="6" id="KW-0813">Transport</keyword>
<dbReference type="RefSeq" id="WP_200358279.1">
    <property type="nucleotide sequence ID" value="NZ_JAENIL010000063.1"/>
</dbReference>
<name>A0A934S3C6_9BACT</name>
<sequence>MRERLSKKMTRSLSAFAVSFLLFTGLQPAMFAQDLPEEISGLVESSLQEYLALEQSIATEKTPLVARLSELEESNLKLRSEVESYRFLSQQVIAEIEELGESGKSVTSQIEYVRSALDGFLDKFESRINISETQVYMDDLDAIRAKVDPDSQNMQAEFAGYADAMRLSLQRISRNIGGEVFSGKAIDSEGRIHNGKVLIFGPAGYFQSEDSKQGGVLKYDSGAIEPGITFLPDAQGAQIGGFVETGSGELPLDSTLGDALALQTSKGDLMTHLKQGGYVGFIILALGLIAGVISLLKLSDLAGFYTPAADQVAEISRLAREESTAAAQGPLKEVKGVAGDVLATGVRNINKNALLLEETMLSVILRAKPRMERYLPFLAITAAASPLLGLLGTVVGLIKTFALITLYGAGTPNALSSGISEALITTELGLMVAIPTLILHGLFSRLIRSRIVALEQTAFDFVESTKLEISVGE</sequence>
<feature type="signal peptide" evidence="8">
    <location>
        <begin position="1"/>
        <end position="32"/>
    </location>
</feature>
<comment type="subcellular location">
    <subcellularLocation>
        <location evidence="1">Cell membrane</location>
        <topology evidence="1">Multi-pass membrane protein</topology>
    </subcellularLocation>
    <subcellularLocation>
        <location evidence="6">Membrane</location>
        <topology evidence="6">Multi-pass membrane protein</topology>
    </subcellularLocation>
</comment>
<protein>
    <submittedName>
        <fullName evidence="10">MotA/TolQ/ExbB proton channel family protein</fullName>
    </submittedName>
</protein>
<evidence type="ECO:0000259" key="9">
    <source>
        <dbReference type="Pfam" id="PF01618"/>
    </source>
</evidence>
<accession>A0A934S3C6</accession>
<dbReference type="InterPro" id="IPR050790">
    <property type="entry name" value="ExbB/TolQ_transport"/>
</dbReference>
<dbReference type="Proteomes" id="UP000617628">
    <property type="component" value="Unassembled WGS sequence"/>
</dbReference>
<comment type="caution">
    <text evidence="10">The sequence shown here is derived from an EMBL/GenBank/DDBJ whole genome shotgun (WGS) entry which is preliminary data.</text>
</comment>
<proteinExistence type="inferred from homology"/>
<evidence type="ECO:0000256" key="6">
    <source>
        <dbReference type="RuleBase" id="RU004057"/>
    </source>
</evidence>
<evidence type="ECO:0000256" key="4">
    <source>
        <dbReference type="ARBA" id="ARBA00022989"/>
    </source>
</evidence>
<dbReference type="PANTHER" id="PTHR30625">
    <property type="entry name" value="PROTEIN TOLQ"/>
    <property type="match status" value="1"/>
</dbReference>
<feature type="transmembrane region" description="Helical" evidence="7">
    <location>
        <begin position="374"/>
        <end position="402"/>
    </location>
</feature>
<evidence type="ECO:0000313" key="11">
    <source>
        <dbReference type="Proteomes" id="UP000617628"/>
    </source>
</evidence>
<dbReference type="GO" id="GO:0017038">
    <property type="term" value="P:protein import"/>
    <property type="evidence" value="ECO:0007669"/>
    <property type="project" value="TreeGrafter"/>
</dbReference>
<reference evidence="10" key="1">
    <citation type="submission" date="2021-01" db="EMBL/GenBank/DDBJ databases">
        <title>Modified the classification status of verrucomicrobia.</title>
        <authorList>
            <person name="Feng X."/>
        </authorList>
    </citation>
    <scope>NUCLEOTIDE SEQUENCE</scope>
    <source>
        <strain evidence="10">KCTC 13126</strain>
    </source>
</reference>
<feature type="transmembrane region" description="Helical" evidence="7">
    <location>
        <begin position="422"/>
        <end position="443"/>
    </location>
</feature>
<keyword evidence="6" id="KW-0653">Protein transport</keyword>
<keyword evidence="4 7" id="KW-1133">Transmembrane helix</keyword>